<dbReference type="RefSeq" id="WP_356708255.1">
    <property type="nucleotide sequence ID" value="NZ_JBEXIP010000001.1"/>
</dbReference>
<keyword evidence="2" id="KW-1185">Reference proteome</keyword>
<dbReference type="Proteomes" id="UP001550044">
    <property type="component" value="Unassembled WGS sequence"/>
</dbReference>
<proteinExistence type="predicted"/>
<accession>A0ABV2U0Z4</accession>
<gene>
    <name evidence="1" type="ORF">ABZV61_01685</name>
</gene>
<evidence type="ECO:0000313" key="2">
    <source>
        <dbReference type="Proteomes" id="UP001550044"/>
    </source>
</evidence>
<dbReference type="EMBL" id="JBEXIP010000001">
    <property type="protein sequence ID" value="MET8431511.1"/>
    <property type="molecule type" value="Genomic_DNA"/>
</dbReference>
<protein>
    <submittedName>
        <fullName evidence="1">Uncharacterized protein</fullName>
    </submittedName>
</protein>
<reference evidence="1 2" key="1">
    <citation type="submission" date="2024-06" db="EMBL/GenBank/DDBJ databases">
        <title>The Natural Products Discovery Center: Release of the First 8490 Sequenced Strains for Exploring Actinobacteria Biosynthetic Diversity.</title>
        <authorList>
            <person name="Kalkreuter E."/>
            <person name="Kautsar S.A."/>
            <person name="Yang D."/>
            <person name="Bader C.D."/>
            <person name="Teijaro C.N."/>
            <person name="Fluegel L."/>
            <person name="Davis C.M."/>
            <person name="Simpson J.R."/>
            <person name="Lauterbach L."/>
            <person name="Steele A.D."/>
            <person name="Gui C."/>
            <person name="Meng S."/>
            <person name="Li G."/>
            <person name="Viehrig K."/>
            <person name="Ye F."/>
            <person name="Su P."/>
            <person name="Kiefer A.F."/>
            <person name="Nichols A."/>
            <person name="Cepeda A.J."/>
            <person name="Yan W."/>
            <person name="Fan B."/>
            <person name="Jiang Y."/>
            <person name="Adhikari A."/>
            <person name="Zheng C.-J."/>
            <person name="Schuster L."/>
            <person name="Cowan T.M."/>
            <person name="Smanski M.J."/>
            <person name="Chevrette M.G."/>
            <person name="De Carvalho L.P.S."/>
            <person name="Shen B."/>
        </authorList>
    </citation>
    <scope>NUCLEOTIDE SEQUENCE [LARGE SCALE GENOMIC DNA]</scope>
    <source>
        <strain evidence="1 2">NPDC005137</strain>
    </source>
</reference>
<comment type="caution">
    <text evidence="1">The sequence shown here is derived from an EMBL/GenBank/DDBJ whole genome shotgun (WGS) entry which is preliminary data.</text>
</comment>
<evidence type="ECO:0000313" key="1">
    <source>
        <dbReference type="EMBL" id="MET8431511.1"/>
    </source>
</evidence>
<organism evidence="1 2">
    <name type="scientific">Streptomyces sp. 900116325</name>
    <dbReference type="NCBI Taxonomy" id="3154295"/>
    <lineage>
        <taxon>Bacteria</taxon>
        <taxon>Bacillati</taxon>
        <taxon>Actinomycetota</taxon>
        <taxon>Actinomycetes</taxon>
        <taxon>Kitasatosporales</taxon>
        <taxon>Streptomycetaceae</taxon>
        <taxon>Streptomyces</taxon>
    </lineage>
</organism>
<name>A0ABV2U0Z4_9ACTN</name>
<sequence length="159" mass="17913">MPRRRPGALRAAERRTPGWLSEPGRIHRLSLATSAAIRRVDCESDLYEIFPGVTAAALARCCSFFRRPGRTLYPGLADCPCRGCSLDDVTHARDVLGDILAALAPRPQAELGRRIARIDAQLLRRTLPDPGAPGHPWRREAWWRMRLYDGVVDPPRRLR</sequence>